<dbReference type="SMART" id="SM01043">
    <property type="entry name" value="BTAD"/>
    <property type="match status" value="1"/>
</dbReference>
<keyword evidence="2" id="KW-0597">Phosphoprotein</keyword>
<keyword evidence="5" id="KW-0804">Transcription</keyword>
<dbReference type="PROSITE" id="PS50006">
    <property type="entry name" value="FHA_DOMAIN"/>
    <property type="match status" value="1"/>
</dbReference>
<organism evidence="10 11">
    <name type="scientific">Mycobacterium numidiamassiliense</name>
    <dbReference type="NCBI Taxonomy" id="1841861"/>
    <lineage>
        <taxon>Bacteria</taxon>
        <taxon>Bacillati</taxon>
        <taxon>Actinomycetota</taxon>
        <taxon>Actinomycetes</taxon>
        <taxon>Mycobacteriales</taxon>
        <taxon>Mycobacteriaceae</taxon>
        <taxon>Mycobacterium</taxon>
    </lineage>
</organism>
<proteinExistence type="inferred from homology"/>
<dbReference type="GO" id="GO:0006355">
    <property type="term" value="P:regulation of DNA-templated transcription"/>
    <property type="evidence" value="ECO:0007669"/>
    <property type="project" value="InterPro"/>
</dbReference>
<dbReference type="SMART" id="SM00862">
    <property type="entry name" value="Trans_reg_C"/>
    <property type="match status" value="1"/>
</dbReference>
<dbReference type="InterPro" id="IPR008984">
    <property type="entry name" value="SMAD_FHA_dom_sf"/>
</dbReference>
<dbReference type="Pfam" id="PF00486">
    <property type="entry name" value="Trans_reg_C"/>
    <property type="match status" value="1"/>
</dbReference>
<dbReference type="InterPro" id="IPR011990">
    <property type="entry name" value="TPR-like_helical_dom_sf"/>
</dbReference>
<keyword evidence="3" id="KW-0805">Transcription regulation</keyword>
<evidence type="ECO:0000256" key="4">
    <source>
        <dbReference type="ARBA" id="ARBA00023125"/>
    </source>
</evidence>
<dbReference type="Gene3D" id="2.60.200.20">
    <property type="match status" value="1"/>
</dbReference>
<dbReference type="AlphaFoldDB" id="A0A2U3P7N1"/>
<keyword evidence="4 6" id="KW-0238">DNA-binding</keyword>
<evidence type="ECO:0000256" key="1">
    <source>
        <dbReference type="ARBA" id="ARBA00005820"/>
    </source>
</evidence>
<feature type="DNA-binding region" description="OmpR/PhoB-type" evidence="6">
    <location>
        <begin position="16"/>
        <end position="118"/>
    </location>
</feature>
<name>A0A2U3P7N1_9MYCO</name>
<dbReference type="CDD" id="cd15831">
    <property type="entry name" value="BTAD"/>
    <property type="match status" value="1"/>
</dbReference>
<keyword evidence="11" id="KW-1185">Reference proteome</keyword>
<feature type="domain" description="FHA" evidence="8">
    <location>
        <begin position="327"/>
        <end position="376"/>
    </location>
</feature>
<sequence length="402" mass="43678">MGQGPAKLARESEKVDTAMKNPGLGFGVLGPLLMTTNGARVPLGAPKQRAVLAMLLVRRNRPVSVEALIDAVWDGDPVPAARTSIQSYVSNLRRLVRDAGGNPNTVLASAPPGYQLNVADADCDIGRFLAEKAAGIQAVAAGQFEEASGRLSAALSEWRGPALDDLRDFAFVDAYATALLEERLAVHTARAEAEIACERPGAVIAELEMLVSRYPHHEPLWAQLITAYYVTERQSDALRAYRRLKSELAEGLGIDPGPTVSALHEQILRQEPLAASRPKRSRRATVTTSKQTSAKSESAALQVFSEPVLARLRDKAGRQYPMTGATTRIGRLDDNDIVLDDTEVSRHHAVITDTGMGFVITDLRSTNGVKVQRRRIRPTAELANGDHIRIGSHEFVFEIRSL</sequence>
<dbReference type="InterPro" id="IPR000253">
    <property type="entry name" value="FHA_dom"/>
</dbReference>
<accession>A0A2U3P7N1</accession>
<protein>
    <submittedName>
        <fullName evidence="10">DNA-binding transcriptional activator of the SARP family</fullName>
    </submittedName>
</protein>
<evidence type="ECO:0000256" key="2">
    <source>
        <dbReference type="ARBA" id="ARBA00022553"/>
    </source>
</evidence>
<dbReference type="InterPro" id="IPR051677">
    <property type="entry name" value="AfsR-DnrI-RedD_regulator"/>
</dbReference>
<dbReference type="InterPro" id="IPR036388">
    <property type="entry name" value="WH-like_DNA-bd_sf"/>
</dbReference>
<dbReference type="Gene3D" id="1.10.10.10">
    <property type="entry name" value="Winged helix-like DNA-binding domain superfamily/Winged helix DNA-binding domain"/>
    <property type="match status" value="1"/>
</dbReference>
<evidence type="ECO:0000313" key="11">
    <source>
        <dbReference type="Proteomes" id="UP000240424"/>
    </source>
</evidence>
<feature type="region of interest" description="Disordered" evidence="7">
    <location>
        <begin position="271"/>
        <end position="297"/>
    </location>
</feature>
<dbReference type="InterPro" id="IPR005158">
    <property type="entry name" value="BTAD"/>
</dbReference>
<dbReference type="SUPFAM" id="SSF49879">
    <property type="entry name" value="SMAD/FHA domain"/>
    <property type="match status" value="1"/>
</dbReference>
<evidence type="ECO:0000256" key="6">
    <source>
        <dbReference type="PROSITE-ProRule" id="PRU01091"/>
    </source>
</evidence>
<dbReference type="CDD" id="cd00060">
    <property type="entry name" value="FHA"/>
    <property type="match status" value="1"/>
</dbReference>
<evidence type="ECO:0000259" key="9">
    <source>
        <dbReference type="PROSITE" id="PS51755"/>
    </source>
</evidence>
<dbReference type="Gene3D" id="1.25.40.10">
    <property type="entry name" value="Tetratricopeptide repeat domain"/>
    <property type="match status" value="1"/>
</dbReference>
<dbReference type="InterPro" id="IPR016032">
    <property type="entry name" value="Sig_transdc_resp-reg_C-effctor"/>
</dbReference>
<dbReference type="PROSITE" id="PS51755">
    <property type="entry name" value="OMPR_PHOB"/>
    <property type="match status" value="1"/>
</dbReference>
<dbReference type="Pfam" id="PF00498">
    <property type="entry name" value="FHA"/>
    <property type="match status" value="1"/>
</dbReference>
<dbReference type="PANTHER" id="PTHR35807:SF1">
    <property type="entry name" value="TRANSCRIPTIONAL REGULATOR REDD"/>
    <property type="match status" value="1"/>
</dbReference>
<gene>
    <name evidence="10" type="ORF">MNAB215_1951</name>
</gene>
<evidence type="ECO:0000256" key="3">
    <source>
        <dbReference type="ARBA" id="ARBA00023015"/>
    </source>
</evidence>
<dbReference type="GO" id="GO:0003677">
    <property type="term" value="F:DNA binding"/>
    <property type="evidence" value="ECO:0007669"/>
    <property type="project" value="UniProtKB-UniRule"/>
</dbReference>
<dbReference type="Proteomes" id="UP000240424">
    <property type="component" value="Unassembled WGS sequence"/>
</dbReference>
<comment type="similarity">
    <text evidence="1">Belongs to the AfsR/DnrI/RedD regulatory family.</text>
</comment>
<feature type="domain" description="OmpR/PhoB-type" evidence="9">
    <location>
        <begin position="16"/>
        <end position="118"/>
    </location>
</feature>
<evidence type="ECO:0000259" key="8">
    <source>
        <dbReference type="PROSITE" id="PS50006"/>
    </source>
</evidence>
<dbReference type="SUPFAM" id="SSF48452">
    <property type="entry name" value="TPR-like"/>
    <property type="match status" value="1"/>
</dbReference>
<dbReference type="InterPro" id="IPR001867">
    <property type="entry name" value="OmpR/PhoB-type_DNA-bd"/>
</dbReference>
<feature type="compositionally biased region" description="Polar residues" evidence="7">
    <location>
        <begin position="284"/>
        <end position="296"/>
    </location>
</feature>
<evidence type="ECO:0000256" key="7">
    <source>
        <dbReference type="SAM" id="MobiDB-lite"/>
    </source>
</evidence>
<dbReference type="SUPFAM" id="SSF46894">
    <property type="entry name" value="C-terminal effector domain of the bipartite response regulators"/>
    <property type="match status" value="1"/>
</dbReference>
<dbReference type="PANTHER" id="PTHR35807">
    <property type="entry name" value="TRANSCRIPTIONAL REGULATOR REDD-RELATED"/>
    <property type="match status" value="1"/>
</dbReference>
<dbReference type="EMBL" id="FUEZ01000004">
    <property type="protein sequence ID" value="SPM39762.1"/>
    <property type="molecule type" value="Genomic_DNA"/>
</dbReference>
<dbReference type="Pfam" id="PF03704">
    <property type="entry name" value="BTAD"/>
    <property type="match status" value="1"/>
</dbReference>
<evidence type="ECO:0000313" key="10">
    <source>
        <dbReference type="EMBL" id="SPM39762.1"/>
    </source>
</evidence>
<reference evidence="10 11" key="1">
    <citation type="submission" date="2017-01" db="EMBL/GenBank/DDBJ databases">
        <authorList>
            <consortium name="Urmite Genomes"/>
        </authorList>
    </citation>
    <scope>NUCLEOTIDE SEQUENCE [LARGE SCALE GENOMIC DNA]</scope>
    <source>
        <strain evidence="10 11">AB215</strain>
    </source>
</reference>
<dbReference type="FunFam" id="1.25.40.10:FF:000222">
    <property type="entry name" value="SARP family transcriptional regulator"/>
    <property type="match status" value="1"/>
</dbReference>
<evidence type="ECO:0000256" key="5">
    <source>
        <dbReference type="ARBA" id="ARBA00023163"/>
    </source>
</evidence>
<dbReference type="STRING" id="1841861.GCA_900157365_00268"/>
<dbReference type="GO" id="GO:0000160">
    <property type="term" value="P:phosphorelay signal transduction system"/>
    <property type="evidence" value="ECO:0007669"/>
    <property type="project" value="InterPro"/>
</dbReference>
<dbReference type="SMART" id="SM00240">
    <property type="entry name" value="FHA"/>
    <property type="match status" value="1"/>
</dbReference>